<reference evidence="3" key="1">
    <citation type="submission" date="2019-12" db="EMBL/GenBank/DDBJ databases">
        <title>An insight into the sialome of adult female Ixodes ricinus ticks feeding for 6 days.</title>
        <authorList>
            <person name="Perner J."/>
            <person name="Ribeiro J.M.C."/>
        </authorList>
    </citation>
    <scope>NUCLEOTIDE SEQUENCE</scope>
    <source>
        <strain evidence="3">Semi-engorged</strain>
        <tissue evidence="3">Salivary glands</tissue>
    </source>
</reference>
<dbReference type="AlphaFoldDB" id="A0A6B0UVL3"/>
<proteinExistence type="predicted"/>
<accession>A0A6B0UVL3</accession>
<feature type="chain" id="PRO_5025530421" evidence="2">
    <location>
        <begin position="17"/>
        <end position="151"/>
    </location>
</feature>
<feature type="region of interest" description="Disordered" evidence="1">
    <location>
        <begin position="59"/>
        <end position="84"/>
    </location>
</feature>
<name>A0A6B0UVL3_IXORI</name>
<protein>
    <submittedName>
        <fullName evidence="3">Putative secreted protein</fullName>
    </submittedName>
</protein>
<dbReference type="EMBL" id="GIFC01011659">
    <property type="protein sequence ID" value="MXU93742.1"/>
    <property type="molecule type" value="Transcribed_RNA"/>
</dbReference>
<organism evidence="3">
    <name type="scientific">Ixodes ricinus</name>
    <name type="common">Common tick</name>
    <name type="synonym">Acarus ricinus</name>
    <dbReference type="NCBI Taxonomy" id="34613"/>
    <lineage>
        <taxon>Eukaryota</taxon>
        <taxon>Metazoa</taxon>
        <taxon>Ecdysozoa</taxon>
        <taxon>Arthropoda</taxon>
        <taxon>Chelicerata</taxon>
        <taxon>Arachnida</taxon>
        <taxon>Acari</taxon>
        <taxon>Parasitiformes</taxon>
        <taxon>Ixodida</taxon>
        <taxon>Ixodoidea</taxon>
        <taxon>Ixodidae</taxon>
        <taxon>Ixodinae</taxon>
        <taxon>Ixodes</taxon>
    </lineage>
</organism>
<feature type="signal peptide" evidence="2">
    <location>
        <begin position="1"/>
        <end position="16"/>
    </location>
</feature>
<evidence type="ECO:0000256" key="2">
    <source>
        <dbReference type="SAM" id="SignalP"/>
    </source>
</evidence>
<keyword evidence="2" id="KW-0732">Signal</keyword>
<evidence type="ECO:0000256" key="1">
    <source>
        <dbReference type="SAM" id="MobiDB-lite"/>
    </source>
</evidence>
<sequence>MNQLLTWRMVSPVSWASCFFWSSEGYGCVRCWKSQARMMLVATLGKMPRFFWRFLPLSSSSSSPVPSPEPTLASPCGESPRLKESTDLPASLLLSVLCCELGCCGIGPGVPAEPVGERTSSAVPYELRDCDGGRELVNFGNCQALPPTVRR</sequence>
<evidence type="ECO:0000313" key="3">
    <source>
        <dbReference type="EMBL" id="MXU93742.1"/>
    </source>
</evidence>